<dbReference type="GeneID" id="2897885"/>
<dbReference type="PATRIC" id="fig|265311.5.peg.459"/>
<proteinExistence type="predicted"/>
<dbReference type="OrthoDB" id="9976624at2"/>
<dbReference type="Proteomes" id="UP000006647">
    <property type="component" value="Chromosome"/>
</dbReference>
<organism evidence="1 2">
    <name type="scientific">Mesoplasma florum (strain ATCC 33453 / NBRC 100688 / NCTC 11704 / L1)</name>
    <name type="common">Acholeplasma florum</name>
    <dbReference type="NCBI Taxonomy" id="265311"/>
    <lineage>
        <taxon>Bacteria</taxon>
        <taxon>Bacillati</taxon>
        <taxon>Mycoplasmatota</taxon>
        <taxon>Mollicutes</taxon>
        <taxon>Entomoplasmatales</taxon>
        <taxon>Entomoplasmataceae</taxon>
        <taxon>Mesoplasma</taxon>
    </lineage>
</organism>
<reference evidence="1 2" key="1">
    <citation type="submission" date="2004-06" db="EMBL/GenBank/DDBJ databases">
        <authorList>
            <person name="Birren B.W."/>
            <person name="Stange-Thomann N."/>
            <person name="Hafez N."/>
            <person name="DeCaprio D."/>
            <person name="Fisher S."/>
            <person name="Butler J."/>
            <person name="Elkins T."/>
            <person name="Kodira C.D."/>
            <person name="Major J."/>
            <person name="Wang S."/>
            <person name="Nicol R."/>
            <person name="Nusbaum C."/>
        </authorList>
    </citation>
    <scope>NUCLEOTIDE SEQUENCE [LARGE SCALE GENOMIC DNA]</scope>
    <source>
        <strain evidence="2">ATCC 33453 / NBRC 100688 / NCTC 11704 / L1</strain>
    </source>
</reference>
<protein>
    <recommendedName>
        <fullName evidence="3">Lipoprotein</fullName>
    </recommendedName>
</protein>
<keyword evidence="2" id="KW-1185">Reference proteome</keyword>
<sequence length="278" mass="32616">MKKLLNLLTGLTLTMCTSTIVISCDTKEIPIIVKTDIKTIFTDNYIEIPYWMEINKDNILNAIKVAYPKLNDCKLKLVSFELEWEVHVDDNDLYYEGFKEFSLIKNEEIPKLPSVKKELIDIVLDKNIILDENSELNELNILNKIKEIYPELISTNLLLERLTELEWNLSVYDKDPIYQGNVIINITIYKEEEIPKFQIEINSLIEEGSFIQVEENTDEGILNSVYKLVPQLINRLFVIYKEEVEPNLFYVIINVDDNDEYYQGSVMLKYYFNTTINV</sequence>
<evidence type="ECO:0008006" key="3">
    <source>
        <dbReference type="Google" id="ProtNLM"/>
    </source>
</evidence>
<dbReference type="KEGG" id="mfl:Mfl453"/>
<dbReference type="PROSITE" id="PS51257">
    <property type="entry name" value="PROKAR_LIPOPROTEIN"/>
    <property type="match status" value="1"/>
</dbReference>
<dbReference type="STRING" id="265311.Mfl453"/>
<dbReference type="EMBL" id="AE017263">
    <property type="protein sequence ID" value="AAT75811.1"/>
    <property type="molecule type" value="Genomic_DNA"/>
</dbReference>
<evidence type="ECO:0000313" key="1">
    <source>
        <dbReference type="EMBL" id="AAT75811.1"/>
    </source>
</evidence>
<dbReference type="EnsemblBacteria" id="AAT75811">
    <property type="protein sequence ID" value="AAT75811"/>
    <property type="gene ID" value="Mfl453"/>
</dbReference>
<accession>Q6F112</accession>
<dbReference type="HOGENOM" id="CLU_1018655_0_0_14"/>
<evidence type="ECO:0000313" key="2">
    <source>
        <dbReference type="Proteomes" id="UP000006647"/>
    </source>
</evidence>
<dbReference type="AlphaFoldDB" id="Q6F112"/>
<dbReference type="PaxDb" id="265311-Mfl453"/>
<gene>
    <name evidence="1" type="ordered locus">Mfl453</name>
</gene>
<name>Q6F112_MESFL</name>
<dbReference type="RefSeq" id="WP_011183351.1">
    <property type="nucleotide sequence ID" value="NC_006055.1"/>
</dbReference>